<evidence type="ECO:0000256" key="11">
    <source>
        <dbReference type="SAM" id="Phobius"/>
    </source>
</evidence>
<dbReference type="FunCoup" id="A0A2J7PNS9">
    <property type="interactions" value="549"/>
</dbReference>
<evidence type="ECO:0000256" key="5">
    <source>
        <dbReference type="ARBA" id="ARBA00022989"/>
    </source>
</evidence>
<reference evidence="12 13" key="1">
    <citation type="submission" date="2017-12" db="EMBL/GenBank/DDBJ databases">
        <title>Hemimetabolous genomes reveal molecular basis of termite eusociality.</title>
        <authorList>
            <person name="Harrison M.C."/>
            <person name="Jongepier E."/>
            <person name="Robertson H.M."/>
            <person name="Arning N."/>
            <person name="Bitard-Feildel T."/>
            <person name="Chao H."/>
            <person name="Childers C.P."/>
            <person name="Dinh H."/>
            <person name="Doddapaneni H."/>
            <person name="Dugan S."/>
            <person name="Gowin J."/>
            <person name="Greiner C."/>
            <person name="Han Y."/>
            <person name="Hu H."/>
            <person name="Hughes D.S.T."/>
            <person name="Huylmans A.-K."/>
            <person name="Kemena C."/>
            <person name="Kremer L.P.M."/>
            <person name="Lee S.L."/>
            <person name="Lopez-Ezquerra A."/>
            <person name="Mallet L."/>
            <person name="Monroy-Kuhn J.M."/>
            <person name="Moser A."/>
            <person name="Murali S.C."/>
            <person name="Muzny D.M."/>
            <person name="Otani S."/>
            <person name="Piulachs M.-D."/>
            <person name="Poelchau M."/>
            <person name="Qu J."/>
            <person name="Schaub F."/>
            <person name="Wada-Katsumata A."/>
            <person name="Worley K.C."/>
            <person name="Xie Q."/>
            <person name="Ylla G."/>
            <person name="Poulsen M."/>
            <person name="Gibbs R.A."/>
            <person name="Schal C."/>
            <person name="Richards S."/>
            <person name="Belles X."/>
            <person name="Korb J."/>
            <person name="Bornberg-Bauer E."/>
        </authorList>
    </citation>
    <scope>NUCLEOTIDE SEQUENCE [LARGE SCALE GENOMIC DNA]</scope>
    <source>
        <tissue evidence="12">Whole body</tissue>
    </source>
</reference>
<keyword evidence="9" id="KW-0539">Nucleus</keyword>
<dbReference type="Proteomes" id="UP000235965">
    <property type="component" value="Unassembled WGS sequence"/>
</dbReference>
<accession>A0A2J7PNS9</accession>
<evidence type="ECO:0000313" key="12">
    <source>
        <dbReference type="EMBL" id="PNF17976.1"/>
    </source>
</evidence>
<keyword evidence="3" id="KW-0597">Phosphoprotein</keyword>
<evidence type="ECO:0000256" key="9">
    <source>
        <dbReference type="ARBA" id="ARBA00023242"/>
    </source>
</evidence>
<feature type="transmembrane region" description="Helical" evidence="11">
    <location>
        <begin position="378"/>
        <end position="401"/>
    </location>
</feature>
<protein>
    <recommendedName>
        <fullName evidence="14">Lamin-B receptor</fullName>
    </recommendedName>
</protein>
<feature type="region of interest" description="Disordered" evidence="10">
    <location>
        <begin position="1"/>
        <end position="113"/>
    </location>
</feature>
<gene>
    <name evidence="12" type="ORF">B7P43_G17575</name>
</gene>
<evidence type="ECO:0000256" key="4">
    <source>
        <dbReference type="ARBA" id="ARBA00022692"/>
    </source>
</evidence>
<evidence type="ECO:0008006" key="14">
    <source>
        <dbReference type="Google" id="ProtNLM"/>
    </source>
</evidence>
<dbReference type="GO" id="GO:0003677">
    <property type="term" value="F:DNA binding"/>
    <property type="evidence" value="ECO:0007669"/>
    <property type="project" value="UniProtKB-KW"/>
</dbReference>
<comment type="caution">
    <text evidence="12">The sequence shown here is derived from an EMBL/GenBank/DDBJ whole genome shotgun (WGS) entry which is preliminary data.</text>
</comment>
<feature type="transmembrane region" description="Helical" evidence="11">
    <location>
        <begin position="476"/>
        <end position="494"/>
    </location>
</feature>
<comment type="subcellular location">
    <subcellularLocation>
        <location evidence="1">Nucleus inner membrane</location>
        <topology evidence="1">Multi-pass membrane protein</topology>
    </subcellularLocation>
</comment>
<dbReference type="GO" id="GO:0005637">
    <property type="term" value="C:nuclear inner membrane"/>
    <property type="evidence" value="ECO:0007669"/>
    <property type="project" value="UniProtKB-SubCell"/>
</dbReference>
<evidence type="ECO:0000313" key="13">
    <source>
        <dbReference type="Proteomes" id="UP000235965"/>
    </source>
</evidence>
<feature type="transmembrane region" description="Helical" evidence="11">
    <location>
        <begin position="349"/>
        <end position="366"/>
    </location>
</feature>
<evidence type="ECO:0000256" key="2">
    <source>
        <dbReference type="ARBA" id="ARBA00005402"/>
    </source>
</evidence>
<feature type="transmembrane region" description="Helical" evidence="11">
    <location>
        <begin position="250"/>
        <end position="272"/>
    </location>
</feature>
<keyword evidence="7 11" id="KW-0472">Membrane</keyword>
<dbReference type="GO" id="GO:0050613">
    <property type="term" value="F:Delta14-sterol reductase activity"/>
    <property type="evidence" value="ECO:0007669"/>
    <property type="project" value="TreeGrafter"/>
</dbReference>
<dbReference type="GO" id="GO:0006695">
    <property type="term" value="P:cholesterol biosynthetic process"/>
    <property type="evidence" value="ECO:0007669"/>
    <property type="project" value="TreeGrafter"/>
</dbReference>
<dbReference type="InterPro" id="IPR001171">
    <property type="entry name" value="ERG24_DHCR-like"/>
</dbReference>
<feature type="compositionally biased region" description="Basic and acidic residues" evidence="10">
    <location>
        <begin position="33"/>
        <end position="62"/>
    </location>
</feature>
<dbReference type="EMBL" id="NEVH01023316">
    <property type="protein sequence ID" value="PNF17975.1"/>
    <property type="molecule type" value="Genomic_DNA"/>
</dbReference>
<dbReference type="STRING" id="105785.A0A2J7PNS9"/>
<sequence>MPERNFRKSPARVAAAAAAAQNSVSPRQRSPARRADKSSSRRSEKSPSRSEKSPSRRSEKSPSRRSGRSPSRTEKSPSRTSRKQSPSRKSSRQRKSPARRQKSPARIVPETVIPSEEEIIQQSPVSVYNHNTGDGIDLSSSTRQSREPSTSCVVLLRRSRRIITHEELENRLEEKKGIEQLKVSSETEVECPEKPSSKSECQEVKEFGGIFGVLLLQIISPLSLLAAHLYSSKAQYGVKNFTIPLDWKAYFDLEVAALCLGFIALQFMLSIIPVGKLVDGLPNKLGRLQYRCNGLLSAIITVTILGVLRYFEFPVTIIADKYVQFLVTALVCAYLFAVLLYIRGGRAHLVAQNPFAMTGSVLYDFWMGREVNPRIGPFDVKICLIRTGIIGMIVVNAALVLKSIEQSNGYSSTLLLAAGFQIWYALDFLWFEDGFPTSFDVMYEGTGYMLTLAYDIYPFIPTTITRFLLVYRVEVPLYCLAVIAVVNTIGYVIYRGSNSQKSEFRKNPLNPALAHLETIPTYRGKKILVSGWWGWVRHPNYLGDIIMNWSWASTCGLVHPLPYVMVPLFTTLLLLHRAKRNDWRCKQRYNAAWDRYCNRVKYHVIPKVF</sequence>
<dbReference type="Pfam" id="PF01222">
    <property type="entry name" value="ERG4_ERG24"/>
    <property type="match status" value="1"/>
</dbReference>
<dbReference type="EMBL" id="NEVH01023316">
    <property type="protein sequence ID" value="PNF17976.1"/>
    <property type="molecule type" value="Genomic_DNA"/>
</dbReference>
<name>A0A2J7PNS9_9NEOP</name>
<dbReference type="Gene3D" id="1.20.120.1630">
    <property type="match status" value="1"/>
</dbReference>
<proteinExistence type="inferred from homology"/>
<dbReference type="PANTHER" id="PTHR21257:SF55">
    <property type="entry name" value="DELTA(14)-STEROL REDUCTASE LBR"/>
    <property type="match status" value="1"/>
</dbReference>
<organism evidence="12 13">
    <name type="scientific">Cryptotermes secundus</name>
    <dbReference type="NCBI Taxonomy" id="105785"/>
    <lineage>
        <taxon>Eukaryota</taxon>
        <taxon>Metazoa</taxon>
        <taxon>Ecdysozoa</taxon>
        <taxon>Arthropoda</taxon>
        <taxon>Hexapoda</taxon>
        <taxon>Insecta</taxon>
        <taxon>Pterygota</taxon>
        <taxon>Neoptera</taxon>
        <taxon>Polyneoptera</taxon>
        <taxon>Dictyoptera</taxon>
        <taxon>Blattodea</taxon>
        <taxon>Blattoidea</taxon>
        <taxon>Termitoidae</taxon>
        <taxon>Kalotermitidae</taxon>
        <taxon>Cryptotermitinae</taxon>
        <taxon>Cryptotermes</taxon>
    </lineage>
</organism>
<dbReference type="GO" id="GO:0005789">
    <property type="term" value="C:endoplasmic reticulum membrane"/>
    <property type="evidence" value="ECO:0007669"/>
    <property type="project" value="TreeGrafter"/>
</dbReference>
<feature type="transmembrane region" description="Helical" evidence="11">
    <location>
        <begin position="293"/>
        <end position="311"/>
    </location>
</feature>
<evidence type="ECO:0000256" key="6">
    <source>
        <dbReference type="ARBA" id="ARBA00023125"/>
    </source>
</evidence>
<keyword evidence="5 11" id="KW-1133">Transmembrane helix</keyword>
<evidence type="ECO:0000256" key="3">
    <source>
        <dbReference type="ARBA" id="ARBA00022553"/>
    </source>
</evidence>
<dbReference type="InParanoid" id="A0A2J7PNS9"/>
<feature type="transmembrane region" description="Helical" evidence="11">
    <location>
        <begin position="323"/>
        <end position="342"/>
    </location>
</feature>
<dbReference type="OrthoDB" id="5326588at2759"/>
<feature type="transmembrane region" description="Helical" evidence="11">
    <location>
        <begin position="557"/>
        <end position="575"/>
    </location>
</feature>
<dbReference type="AlphaFoldDB" id="A0A2J7PNS9"/>
<keyword evidence="6" id="KW-0238">DNA-binding</keyword>
<keyword evidence="13" id="KW-1185">Reference proteome</keyword>
<dbReference type="EMBL" id="NEVH01023316">
    <property type="protein sequence ID" value="PNF17977.1"/>
    <property type="molecule type" value="Genomic_DNA"/>
</dbReference>
<evidence type="ECO:0000256" key="7">
    <source>
        <dbReference type="ARBA" id="ARBA00023136"/>
    </source>
</evidence>
<evidence type="ECO:0000256" key="8">
    <source>
        <dbReference type="ARBA" id="ARBA00023170"/>
    </source>
</evidence>
<keyword evidence="4 11" id="KW-0812">Transmembrane</keyword>
<evidence type="ECO:0000256" key="1">
    <source>
        <dbReference type="ARBA" id="ARBA00004473"/>
    </source>
</evidence>
<evidence type="ECO:0000256" key="10">
    <source>
        <dbReference type="SAM" id="MobiDB-lite"/>
    </source>
</evidence>
<dbReference type="FunFam" id="1.20.120.1630:FF:000013">
    <property type="entry name" value="Lamin-B receptor-like Protein"/>
    <property type="match status" value="1"/>
</dbReference>
<dbReference type="PANTHER" id="PTHR21257">
    <property type="entry name" value="DELTA(14)-STEROL REDUCTASE"/>
    <property type="match status" value="1"/>
</dbReference>
<feature type="compositionally biased region" description="Basic residues" evidence="10">
    <location>
        <begin position="80"/>
        <end position="103"/>
    </location>
</feature>
<keyword evidence="8" id="KW-0675">Receptor</keyword>
<feature type="transmembrane region" description="Helical" evidence="11">
    <location>
        <begin position="207"/>
        <end position="230"/>
    </location>
</feature>
<feature type="transmembrane region" description="Helical" evidence="11">
    <location>
        <begin position="451"/>
        <end position="469"/>
    </location>
</feature>
<comment type="similarity">
    <text evidence="2">Belongs to the ERG4/ERG24 family.</text>
</comment>
<feature type="transmembrane region" description="Helical" evidence="11">
    <location>
        <begin position="413"/>
        <end position="431"/>
    </location>
</feature>